<reference evidence="2" key="1">
    <citation type="submission" date="2018-11" db="EMBL/GenBank/DDBJ databases">
        <authorList>
            <person name="Alioto T."/>
            <person name="Alioto T."/>
        </authorList>
    </citation>
    <scope>NUCLEOTIDE SEQUENCE</scope>
</reference>
<evidence type="ECO:0000313" key="3">
    <source>
        <dbReference type="Proteomes" id="UP000596742"/>
    </source>
</evidence>
<protein>
    <recommendedName>
        <fullName evidence="4">TIR domain-containing protein</fullName>
    </recommendedName>
</protein>
<dbReference type="AlphaFoldDB" id="A0A8B6DR63"/>
<sequence length="272" mass="31175">MRTKQTFNKGSNKYADDQIVVESSRKDQYSSETEGQAFDTNINLPKDTEESSRKDQNGSKAEGHALLTSINVPKDTEDQIVLESSRKDQNGSKTEGHALLTSINVPKDTEDFLEDIVIIHHVHSDTKRRDADLISFKSHLEHLSNRMGYTNTNIKFFNDVIPSSVVDIETVLTKCKYVFVYISKNVCLNKGRCFGRNACLIENALKKQKTNKKIKIVRGRELWDLPHNESLTVTHDSIFLDYTHYKTELSEDFLNITYKQNLKDLLESIHYA</sequence>
<feature type="region of interest" description="Disordered" evidence="1">
    <location>
        <begin position="1"/>
        <end position="70"/>
    </location>
</feature>
<accession>A0A8B6DR63</accession>
<dbReference type="EMBL" id="UYJE01003875">
    <property type="protein sequence ID" value="VDI23002.1"/>
    <property type="molecule type" value="Genomic_DNA"/>
</dbReference>
<feature type="compositionally biased region" description="Polar residues" evidence="1">
    <location>
        <begin position="1"/>
        <end position="11"/>
    </location>
</feature>
<feature type="compositionally biased region" description="Basic and acidic residues" evidence="1">
    <location>
        <begin position="46"/>
        <end position="63"/>
    </location>
</feature>
<feature type="compositionally biased region" description="Polar residues" evidence="1">
    <location>
        <begin position="30"/>
        <end position="43"/>
    </location>
</feature>
<name>A0A8B6DR63_MYTGA</name>
<keyword evidence="3" id="KW-1185">Reference proteome</keyword>
<gene>
    <name evidence="2" type="ORF">MGAL_10B080607</name>
</gene>
<evidence type="ECO:0000256" key="1">
    <source>
        <dbReference type="SAM" id="MobiDB-lite"/>
    </source>
</evidence>
<organism evidence="2 3">
    <name type="scientific">Mytilus galloprovincialis</name>
    <name type="common">Mediterranean mussel</name>
    <dbReference type="NCBI Taxonomy" id="29158"/>
    <lineage>
        <taxon>Eukaryota</taxon>
        <taxon>Metazoa</taxon>
        <taxon>Spiralia</taxon>
        <taxon>Lophotrochozoa</taxon>
        <taxon>Mollusca</taxon>
        <taxon>Bivalvia</taxon>
        <taxon>Autobranchia</taxon>
        <taxon>Pteriomorphia</taxon>
        <taxon>Mytilida</taxon>
        <taxon>Mytiloidea</taxon>
        <taxon>Mytilidae</taxon>
        <taxon>Mytilinae</taxon>
        <taxon>Mytilus</taxon>
    </lineage>
</organism>
<evidence type="ECO:0008006" key="4">
    <source>
        <dbReference type="Google" id="ProtNLM"/>
    </source>
</evidence>
<comment type="caution">
    <text evidence="2">The sequence shown here is derived from an EMBL/GenBank/DDBJ whole genome shotgun (WGS) entry which is preliminary data.</text>
</comment>
<evidence type="ECO:0000313" key="2">
    <source>
        <dbReference type="EMBL" id="VDI23002.1"/>
    </source>
</evidence>
<dbReference type="Proteomes" id="UP000596742">
    <property type="component" value="Unassembled WGS sequence"/>
</dbReference>
<proteinExistence type="predicted"/>